<dbReference type="CDD" id="cd06581">
    <property type="entry name" value="TM_PBP1_LivM_like"/>
    <property type="match status" value="1"/>
</dbReference>
<feature type="transmembrane region" description="Helical" evidence="6">
    <location>
        <begin position="101"/>
        <end position="123"/>
    </location>
</feature>
<sequence>MLYREAGQFKASYQEDSQIFPIRQDRVGFIALLAFFFLIVPMVASQYWLQAILTPVLIFSLAALGLNILTGYAGQLSLGSAAFMAVGAFATYNFMLRIDGMPFLMAILLGGLSAAAVGILFGLPSLRIKGFYLAVATLAAQFFIVWVLVKFPWFSNYSSSGVITAQEINILGYAFNTPESKYLLTLLVVTVLALAAKNMVRSTTGRKWMAVRDMDVAAEVIGIRLMRTKLQAFAVSSFYCGVAGALYAYTYLGTVEPEGFNLTLSFQILFMIIIGGVGSILGSFLGAAFIVLLPVFLNIVLHSFVGAALPPGFGSNLELMIFGGLIIFFLIVEPHGMARLWQIGKEKLRLWPFPH</sequence>
<dbReference type="InterPro" id="IPR043428">
    <property type="entry name" value="LivM-like"/>
</dbReference>
<dbReference type="OrthoDB" id="9814461at2"/>
<dbReference type="Pfam" id="PF02653">
    <property type="entry name" value="BPD_transp_2"/>
    <property type="match status" value="1"/>
</dbReference>
<feature type="transmembrane region" description="Helical" evidence="6">
    <location>
        <begin position="232"/>
        <end position="252"/>
    </location>
</feature>
<evidence type="ECO:0000256" key="1">
    <source>
        <dbReference type="ARBA" id="ARBA00004651"/>
    </source>
</evidence>
<dbReference type="GO" id="GO:0005886">
    <property type="term" value="C:plasma membrane"/>
    <property type="evidence" value="ECO:0007669"/>
    <property type="project" value="UniProtKB-SubCell"/>
</dbReference>
<dbReference type="AlphaFoldDB" id="A0A2T4ICE8"/>
<evidence type="ECO:0000313" key="7">
    <source>
        <dbReference type="EMBL" id="PTD95455.1"/>
    </source>
</evidence>
<evidence type="ECO:0000256" key="4">
    <source>
        <dbReference type="ARBA" id="ARBA00022989"/>
    </source>
</evidence>
<gene>
    <name evidence="7" type="ORF">C8261_14645</name>
</gene>
<feature type="transmembrane region" description="Helical" evidence="6">
    <location>
        <begin position="76"/>
        <end position="95"/>
    </location>
</feature>
<reference evidence="7 8" key="2">
    <citation type="submission" date="2018-04" db="EMBL/GenBank/DDBJ databases">
        <title>Thauera lacus sp. nov., isolated from an saline lake in Inner Mongolia, China.</title>
        <authorList>
            <person name="Liang Q.-Y."/>
        </authorList>
    </citation>
    <scope>NUCLEOTIDE SEQUENCE [LARGE SCALE GENOMIC DNA]</scope>
    <source>
        <strain evidence="7 8">D20</strain>
    </source>
</reference>
<feature type="transmembrane region" description="Helical" evidence="6">
    <location>
        <begin position="289"/>
        <end position="309"/>
    </location>
</feature>
<feature type="transmembrane region" description="Helical" evidence="6">
    <location>
        <begin position="27"/>
        <end position="44"/>
    </location>
</feature>
<feature type="transmembrane region" description="Helical" evidence="6">
    <location>
        <begin position="50"/>
        <end position="69"/>
    </location>
</feature>
<keyword evidence="4 6" id="KW-1133">Transmembrane helix</keyword>
<keyword evidence="5 6" id="KW-0472">Membrane</keyword>
<comment type="subcellular location">
    <subcellularLocation>
        <location evidence="1">Cell membrane</location>
        <topology evidence="1">Multi-pass membrane protein</topology>
    </subcellularLocation>
</comment>
<evidence type="ECO:0000256" key="3">
    <source>
        <dbReference type="ARBA" id="ARBA00022692"/>
    </source>
</evidence>
<keyword evidence="3 6" id="KW-0812">Transmembrane</keyword>
<feature type="transmembrane region" description="Helical" evidence="6">
    <location>
        <begin position="182"/>
        <end position="200"/>
    </location>
</feature>
<feature type="transmembrane region" description="Helical" evidence="6">
    <location>
        <begin position="264"/>
        <end position="282"/>
    </location>
</feature>
<protein>
    <submittedName>
        <fullName evidence="7">Branched-chain amino acid ABC transporter permease</fullName>
    </submittedName>
</protein>
<organism evidence="7 8">
    <name type="scientific">Pseudothauera lacus</name>
    <dbReference type="NCBI Taxonomy" id="2136175"/>
    <lineage>
        <taxon>Bacteria</taxon>
        <taxon>Pseudomonadati</taxon>
        <taxon>Pseudomonadota</taxon>
        <taxon>Betaproteobacteria</taxon>
        <taxon>Rhodocyclales</taxon>
        <taxon>Zoogloeaceae</taxon>
        <taxon>Pseudothauera</taxon>
    </lineage>
</organism>
<name>A0A2T4ICE8_9RHOO</name>
<feature type="transmembrane region" description="Helical" evidence="6">
    <location>
        <begin position="130"/>
        <end position="149"/>
    </location>
</feature>
<dbReference type="PANTHER" id="PTHR30482">
    <property type="entry name" value="HIGH-AFFINITY BRANCHED-CHAIN AMINO ACID TRANSPORT SYSTEM PERMEASE"/>
    <property type="match status" value="1"/>
</dbReference>
<reference evidence="7 8" key="1">
    <citation type="submission" date="2018-03" db="EMBL/GenBank/DDBJ databases">
        <authorList>
            <person name="Keele B.F."/>
        </authorList>
    </citation>
    <scope>NUCLEOTIDE SEQUENCE [LARGE SCALE GENOMIC DNA]</scope>
    <source>
        <strain evidence="7 8">D20</strain>
    </source>
</reference>
<dbReference type="GO" id="GO:0015658">
    <property type="term" value="F:branched-chain amino acid transmembrane transporter activity"/>
    <property type="evidence" value="ECO:0007669"/>
    <property type="project" value="InterPro"/>
</dbReference>
<dbReference type="EMBL" id="PZKC01000013">
    <property type="protein sequence ID" value="PTD95455.1"/>
    <property type="molecule type" value="Genomic_DNA"/>
</dbReference>
<evidence type="ECO:0000256" key="6">
    <source>
        <dbReference type="SAM" id="Phobius"/>
    </source>
</evidence>
<keyword evidence="8" id="KW-1185">Reference proteome</keyword>
<dbReference type="RefSeq" id="WP_107494470.1">
    <property type="nucleotide sequence ID" value="NZ_PZKC01000013.1"/>
</dbReference>
<comment type="caution">
    <text evidence="7">The sequence shown here is derived from an EMBL/GenBank/DDBJ whole genome shotgun (WGS) entry which is preliminary data.</text>
</comment>
<evidence type="ECO:0000256" key="2">
    <source>
        <dbReference type="ARBA" id="ARBA00022475"/>
    </source>
</evidence>
<dbReference type="PANTHER" id="PTHR30482:SF5">
    <property type="entry name" value="ABC TRANSPORTER PERMEASE PROTEIN"/>
    <property type="match status" value="1"/>
</dbReference>
<accession>A0A2T4ICE8</accession>
<evidence type="ECO:0000313" key="8">
    <source>
        <dbReference type="Proteomes" id="UP000241193"/>
    </source>
</evidence>
<keyword evidence="2" id="KW-1003">Cell membrane</keyword>
<proteinExistence type="predicted"/>
<dbReference type="Proteomes" id="UP000241193">
    <property type="component" value="Unassembled WGS sequence"/>
</dbReference>
<feature type="transmembrane region" description="Helical" evidence="6">
    <location>
        <begin position="321"/>
        <end position="341"/>
    </location>
</feature>
<evidence type="ECO:0000256" key="5">
    <source>
        <dbReference type="ARBA" id="ARBA00023136"/>
    </source>
</evidence>
<dbReference type="InterPro" id="IPR001851">
    <property type="entry name" value="ABC_transp_permease"/>
</dbReference>